<evidence type="ECO:0000313" key="2">
    <source>
        <dbReference type="EMBL" id="ADP72632.1"/>
    </source>
</evidence>
<evidence type="ECO:0000313" key="3">
    <source>
        <dbReference type="Proteomes" id="UP000001399"/>
    </source>
</evidence>
<name>E3I3I4_RHOVT</name>
<evidence type="ECO:0000256" key="1">
    <source>
        <dbReference type="SAM" id="Phobius"/>
    </source>
</evidence>
<keyword evidence="1" id="KW-1133">Transmembrane helix</keyword>
<feature type="transmembrane region" description="Helical" evidence="1">
    <location>
        <begin position="117"/>
        <end position="139"/>
    </location>
</feature>
<dbReference type="AlphaFoldDB" id="E3I3I4"/>
<dbReference type="STRING" id="648757.Rvan_3452"/>
<dbReference type="HOGENOM" id="CLU_1554096_0_0_5"/>
<proteinExistence type="predicted"/>
<organism evidence="2 3">
    <name type="scientific">Rhodomicrobium vannielii (strain ATCC 17100 / DSM 162 / LMG 4299 / NCIMB 10020 / ATH 3.1.1)</name>
    <dbReference type="NCBI Taxonomy" id="648757"/>
    <lineage>
        <taxon>Bacteria</taxon>
        <taxon>Pseudomonadati</taxon>
        <taxon>Pseudomonadota</taxon>
        <taxon>Alphaproteobacteria</taxon>
        <taxon>Hyphomicrobiales</taxon>
        <taxon>Hyphomicrobiaceae</taxon>
        <taxon>Rhodomicrobium</taxon>
    </lineage>
</organism>
<keyword evidence="1" id="KW-0812">Transmembrane</keyword>
<reference evidence="3" key="1">
    <citation type="journal article" date="2011" name="J. Bacteriol.">
        <title>Genome sequences of eight morphologically diverse alphaproteobacteria.</title>
        <authorList>
            <consortium name="US DOE Joint Genome Institute"/>
            <person name="Brown P.J."/>
            <person name="Kysela D.T."/>
            <person name="Buechlein A."/>
            <person name="Hemmerich C."/>
            <person name="Brun Y.V."/>
        </authorList>
    </citation>
    <scope>NUCLEOTIDE SEQUENCE [LARGE SCALE GENOMIC DNA]</scope>
    <source>
        <strain evidence="3">ATCC 17100 / ATH 3.1.1 / DSM 162 / LMG 4299</strain>
    </source>
</reference>
<keyword evidence="1" id="KW-0472">Membrane</keyword>
<keyword evidence="3" id="KW-1185">Reference proteome</keyword>
<dbReference type="KEGG" id="rva:Rvan_3452"/>
<dbReference type="RefSeq" id="WP_013420990.1">
    <property type="nucleotide sequence ID" value="NC_014664.1"/>
</dbReference>
<sequence length="172" mass="17945">MTRARFQDLLDMHGSDLAAWPAADRSAAERLVASDADAAAAFAEARHLDGLIRASLATSSSEAENEAIAARLLDALPSTLPPQSALPAQARGARAASPARREGAKSFARNRLFSRPILPRAAAFSLAAACGIALGVFWAQKITHDEQMAAAASESTDAIAVIFQSETAIGTF</sequence>
<dbReference type="EMBL" id="CP002292">
    <property type="protein sequence ID" value="ADP72632.1"/>
    <property type="molecule type" value="Genomic_DNA"/>
</dbReference>
<accession>E3I3I4</accession>
<gene>
    <name evidence="2" type="ordered locus">Rvan_3452</name>
</gene>
<dbReference type="Proteomes" id="UP000001399">
    <property type="component" value="Chromosome"/>
</dbReference>
<protein>
    <submittedName>
        <fullName evidence="2">Uncharacterized protein</fullName>
    </submittedName>
</protein>